<proteinExistence type="predicted"/>
<keyword evidence="1" id="KW-0472">Membrane</keyword>
<reference evidence="2" key="1">
    <citation type="journal article" date="2019" name="MBio">
        <title>Virus Genomes from Deep Sea Sediments Expand the Ocean Megavirome and Support Independent Origins of Viral Gigantism.</title>
        <authorList>
            <person name="Backstrom D."/>
            <person name="Yutin N."/>
            <person name="Jorgensen S.L."/>
            <person name="Dharamshi J."/>
            <person name="Homa F."/>
            <person name="Zaremba-Niedwiedzka K."/>
            <person name="Spang A."/>
            <person name="Wolf Y.I."/>
            <person name="Koonin E.V."/>
            <person name="Ettema T.J."/>
        </authorList>
    </citation>
    <scope>NUCLEOTIDE SEQUENCE</scope>
</reference>
<keyword evidence="1" id="KW-1133">Transmembrane helix</keyword>
<accession>A0A481YVN7</accession>
<evidence type="ECO:0000313" key="2">
    <source>
        <dbReference type="EMBL" id="QBK86614.1"/>
    </source>
</evidence>
<feature type="transmembrane region" description="Helical" evidence="1">
    <location>
        <begin position="7"/>
        <end position="26"/>
    </location>
</feature>
<evidence type="ECO:0008006" key="3">
    <source>
        <dbReference type="Google" id="ProtNLM"/>
    </source>
</evidence>
<evidence type="ECO:0000256" key="1">
    <source>
        <dbReference type="SAM" id="Phobius"/>
    </source>
</evidence>
<sequence>MAKDGTQLCYLLVVIVSIGFLVWGFMDLLRPKLPSEKAQVDVISRQIRGFAFIMVSQVVLVLGSIICFGMTGGVKGLGKTLKKVQLRI</sequence>
<name>A0A481YVN7_9VIRU</name>
<keyword evidence="1" id="KW-0812">Transmembrane</keyword>
<organism evidence="2">
    <name type="scientific">Marseillevirus LCMAC102</name>
    <dbReference type="NCBI Taxonomy" id="2506603"/>
    <lineage>
        <taxon>Viruses</taxon>
        <taxon>Varidnaviria</taxon>
        <taxon>Bamfordvirae</taxon>
        <taxon>Nucleocytoviricota</taxon>
        <taxon>Megaviricetes</taxon>
        <taxon>Pimascovirales</taxon>
        <taxon>Pimascovirales incertae sedis</taxon>
        <taxon>Marseilleviridae</taxon>
    </lineage>
</organism>
<dbReference type="EMBL" id="MK500334">
    <property type="protein sequence ID" value="QBK86614.1"/>
    <property type="molecule type" value="Genomic_DNA"/>
</dbReference>
<feature type="transmembrane region" description="Helical" evidence="1">
    <location>
        <begin position="46"/>
        <end position="74"/>
    </location>
</feature>
<protein>
    <recommendedName>
        <fullName evidence="3">Transmembrane protein</fullName>
    </recommendedName>
</protein>
<gene>
    <name evidence="2" type="ORF">LCMAC102_04100</name>
</gene>